<dbReference type="GO" id="GO:0006508">
    <property type="term" value="P:proteolysis"/>
    <property type="evidence" value="ECO:0007669"/>
    <property type="project" value="InterPro"/>
</dbReference>
<organism evidence="2 3">
    <name type="scientific">Nakamurella antarctica</name>
    <dbReference type="NCBI Taxonomy" id="1902245"/>
    <lineage>
        <taxon>Bacteria</taxon>
        <taxon>Bacillati</taxon>
        <taxon>Actinomycetota</taxon>
        <taxon>Actinomycetes</taxon>
        <taxon>Nakamurellales</taxon>
        <taxon>Nakamurellaceae</taxon>
        <taxon>Nakamurella</taxon>
    </lineage>
</organism>
<dbReference type="InterPro" id="IPR017926">
    <property type="entry name" value="GATASE"/>
</dbReference>
<feature type="domain" description="Glutamine amidotransferase" evidence="1">
    <location>
        <begin position="43"/>
        <end position="194"/>
    </location>
</feature>
<keyword evidence="3" id="KW-1185">Reference proteome</keyword>
<dbReference type="PROSITE" id="PS51273">
    <property type="entry name" value="GATASE_TYPE_1"/>
    <property type="match status" value="1"/>
</dbReference>
<dbReference type="GO" id="GO:0070573">
    <property type="term" value="F:metallodipeptidase activity"/>
    <property type="evidence" value="ECO:0007669"/>
    <property type="project" value="InterPro"/>
</dbReference>
<dbReference type="InterPro" id="IPR029062">
    <property type="entry name" value="Class_I_gatase-like"/>
</dbReference>
<dbReference type="InterPro" id="IPR008257">
    <property type="entry name" value="Pept_M19"/>
</dbReference>
<reference evidence="2 3" key="1">
    <citation type="submission" date="2018-11" db="EMBL/GenBank/DDBJ databases">
        <authorList>
            <person name="Da X."/>
        </authorList>
    </citation>
    <scope>NUCLEOTIDE SEQUENCE [LARGE SCALE GENOMIC DNA]</scope>
    <source>
        <strain evidence="2 3">S14-144</strain>
    </source>
</reference>
<dbReference type="PANTHER" id="PTHR10443:SF12">
    <property type="entry name" value="DIPEPTIDASE"/>
    <property type="match status" value="1"/>
</dbReference>
<dbReference type="Gene3D" id="3.40.50.880">
    <property type="match status" value="1"/>
</dbReference>
<dbReference type="SUPFAM" id="SSF52317">
    <property type="entry name" value="Class I glutamine amidotransferase-like"/>
    <property type="match status" value="1"/>
</dbReference>
<name>A0A3G8ZN26_9ACTN</name>
<dbReference type="Pfam" id="PF01244">
    <property type="entry name" value="Peptidase_M19"/>
    <property type="match status" value="1"/>
</dbReference>
<dbReference type="SUPFAM" id="SSF51556">
    <property type="entry name" value="Metallo-dependent hydrolases"/>
    <property type="match status" value="1"/>
</dbReference>
<evidence type="ECO:0000313" key="3">
    <source>
        <dbReference type="Proteomes" id="UP000268084"/>
    </source>
</evidence>
<dbReference type="Proteomes" id="UP000268084">
    <property type="component" value="Chromosome"/>
</dbReference>
<evidence type="ECO:0000313" key="2">
    <source>
        <dbReference type="EMBL" id="AZI58207.1"/>
    </source>
</evidence>
<dbReference type="PROSITE" id="PS51365">
    <property type="entry name" value="RENAL_DIPEPTIDASE_2"/>
    <property type="match status" value="1"/>
</dbReference>
<dbReference type="KEGG" id="nak:EH165_08715"/>
<dbReference type="InterPro" id="IPR044992">
    <property type="entry name" value="ChyE-like"/>
</dbReference>
<proteinExistence type="predicted"/>
<dbReference type="RefSeq" id="WP_124799116.1">
    <property type="nucleotide sequence ID" value="NZ_CP034170.1"/>
</dbReference>
<protein>
    <recommendedName>
        <fullName evidence="1">Glutamine amidotransferase domain-containing protein</fullName>
    </recommendedName>
</protein>
<dbReference type="CDD" id="cd01301">
    <property type="entry name" value="rDP_like"/>
    <property type="match status" value="1"/>
</dbReference>
<dbReference type="PANTHER" id="PTHR10443">
    <property type="entry name" value="MICROSOMAL DIPEPTIDASE"/>
    <property type="match status" value="1"/>
</dbReference>
<dbReference type="Pfam" id="PF00117">
    <property type="entry name" value="GATase"/>
    <property type="match status" value="1"/>
</dbReference>
<dbReference type="InterPro" id="IPR032466">
    <property type="entry name" value="Metal_Hydrolase"/>
</dbReference>
<dbReference type="EMBL" id="CP034170">
    <property type="protein sequence ID" value="AZI58207.1"/>
    <property type="molecule type" value="Genomic_DNA"/>
</dbReference>
<reference evidence="2 3" key="2">
    <citation type="submission" date="2018-12" db="EMBL/GenBank/DDBJ databases">
        <title>Nakamurella antarcticus sp. nov., isolated from Antarctica South Shetland Islands soil.</title>
        <authorList>
            <person name="Peng F."/>
        </authorList>
    </citation>
    <scope>NUCLEOTIDE SEQUENCE [LARGE SCALE GENOMIC DNA]</scope>
    <source>
        <strain evidence="2 3">S14-144</strain>
    </source>
</reference>
<dbReference type="Gene3D" id="3.20.20.140">
    <property type="entry name" value="Metal-dependent hydrolases"/>
    <property type="match status" value="1"/>
</dbReference>
<gene>
    <name evidence="2" type="ORF">EH165_08715</name>
</gene>
<evidence type="ECO:0000259" key="1">
    <source>
        <dbReference type="Pfam" id="PF00117"/>
    </source>
</evidence>
<dbReference type="CDD" id="cd01741">
    <property type="entry name" value="GATase1_1"/>
    <property type="match status" value="1"/>
</dbReference>
<dbReference type="AlphaFoldDB" id="A0A3G8ZN26"/>
<sequence>MTDFTEPGPAASPRVPVSLLVVVNSPRSGPGTLLPRLNAAGATTTVSVTADIPDTPDGYDGVILLGGGLLPSEFEKAPWLAAERLLASRCLAQNVPLLGICLGAQLLAEVAGGTVTGRFGVPERGTVLVRQRAEAAEDALLTGVESEFVVLQNHQDQITALPADAVHLAENDNCAVQAFRVGDLAWGVQFHPEAPIGRLAQWDAASLAAEGMDLSALQEQAARDEPRLEAASSRLVNNFVGIAAERASSRKIRVIDGHNDLPWEMREGGIGAERFSTGIPERHTDLARMRAGEMGAQFWSVWVPDGTPEPFAVITEQIARVREVIEHAPNALAFSPSARQVREAISRDEIGCLIGAEGSNVLEGRIENVAELARAGMRYMTLTHNESTMWADSATGQKLHNGLSEKGAMLVAELERQGVLVDLSHTSASTMHDVLDVAKVPVIFSHSSNYALTRHDRNVPDGVLRRLSANGGVQMITFVPQFVSETYRTSGARKRAAGQPYSPAYLADVADHIEHSCDVVGIAHVGLGGDFDGISSTPQGLTDVSSYPALLAELRRRGWSAAELSALASDNILRVLHITDSAFERARNRHPL</sequence>
<accession>A0A3G8ZN26</accession>
<dbReference type="OrthoDB" id="5196541at2"/>